<protein>
    <submittedName>
        <fullName evidence="1">Uncharacterized protein</fullName>
    </submittedName>
</protein>
<reference evidence="1 2" key="1">
    <citation type="journal article" date="2019" name="Int. J. Syst. Evol. Microbiol.">
        <title>The Global Catalogue of Microorganisms (GCM) 10K type strain sequencing project: providing services to taxonomists for standard genome sequencing and annotation.</title>
        <authorList>
            <consortium name="The Broad Institute Genomics Platform"/>
            <consortium name="The Broad Institute Genome Sequencing Center for Infectious Disease"/>
            <person name="Wu L."/>
            <person name="Ma J."/>
        </authorList>
    </citation>
    <scope>NUCLEOTIDE SEQUENCE [LARGE SCALE GENOMIC DNA]</scope>
    <source>
        <strain evidence="1 2">JCM 14917</strain>
    </source>
</reference>
<proteinExistence type="predicted"/>
<dbReference type="EMBL" id="BAAAON010000001">
    <property type="protein sequence ID" value="GAA2173590.1"/>
    <property type="molecule type" value="Genomic_DNA"/>
</dbReference>
<name>A0ABN3ARJ0_9MICC</name>
<comment type="caution">
    <text evidence="1">The sequence shown here is derived from an EMBL/GenBank/DDBJ whole genome shotgun (WGS) entry which is preliminary data.</text>
</comment>
<keyword evidence="2" id="KW-1185">Reference proteome</keyword>
<organism evidence="1 2">
    <name type="scientific">Arthrobacter parietis</name>
    <dbReference type="NCBI Taxonomy" id="271434"/>
    <lineage>
        <taxon>Bacteria</taxon>
        <taxon>Bacillati</taxon>
        <taxon>Actinomycetota</taxon>
        <taxon>Actinomycetes</taxon>
        <taxon>Micrococcales</taxon>
        <taxon>Micrococcaceae</taxon>
        <taxon>Arthrobacter</taxon>
    </lineage>
</organism>
<dbReference type="Proteomes" id="UP001500974">
    <property type="component" value="Unassembled WGS sequence"/>
</dbReference>
<sequence>MLNTGFGGGIDEGTVLIHAVLGFGAGHHEQHLTPAQRLNRGLPLGVAGLGKLRSRQIGRPRRVPNNEFLFISCAGQEAGYFAADVSG</sequence>
<evidence type="ECO:0000313" key="1">
    <source>
        <dbReference type="EMBL" id="GAA2173590.1"/>
    </source>
</evidence>
<gene>
    <name evidence="1" type="ORF">GCM10009784_08480</name>
</gene>
<evidence type="ECO:0000313" key="2">
    <source>
        <dbReference type="Proteomes" id="UP001500974"/>
    </source>
</evidence>
<accession>A0ABN3ARJ0</accession>